<dbReference type="PRINTS" id="PR00111">
    <property type="entry name" value="ABHYDROLASE"/>
</dbReference>
<reference evidence="2" key="2">
    <citation type="submission" date="2018-01" db="EMBL/GenBank/DDBJ databases">
        <title>FDA dAtabase for Regulatory Grade micrObial Sequences (FDA-ARGOS): Supporting development and validation of Infectious Disease Dx tests.</title>
        <authorList>
            <person name="Hoffmann M."/>
            <person name="Allard M."/>
            <person name="Evans P."/>
            <person name="Brown E."/>
            <person name="Tallon L."/>
            <person name="Sadzewicz L."/>
            <person name="Sengamalay N."/>
            <person name="Ott S."/>
            <person name="Godinez A."/>
            <person name="Nagaraj S."/>
            <person name="Vyas G."/>
            <person name="Aluvathingal J."/>
            <person name="Nadendla S."/>
            <person name="Geyer C."/>
            <person name="Sichtig H."/>
        </authorList>
    </citation>
    <scope>NUCLEOTIDE SEQUENCE</scope>
    <source>
        <strain evidence="2">ATCC 33809</strain>
    </source>
</reference>
<feature type="domain" description="AB hydrolase-1" evidence="1">
    <location>
        <begin position="27"/>
        <end position="171"/>
    </location>
</feature>
<dbReference type="GO" id="GO:0047570">
    <property type="term" value="F:3-oxoadipate enol-lactonase activity"/>
    <property type="evidence" value="ECO:0007669"/>
    <property type="project" value="UniProtKB-EC"/>
</dbReference>
<evidence type="ECO:0000259" key="1">
    <source>
        <dbReference type="Pfam" id="PF00561"/>
    </source>
</evidence>
<dbReference type="EC" id="3.1.1.24" evidence="3"/>
<dbReference type="EMBL" id="UHIP01000002">
    <property type="protein sequence ID" value="SUQ26220.1"/>
    <property type="molecule type" value="Genomic_DNA"/>
</dbReference>
<evidence type="ECO:0000313" key="3">
    <source>
        <dbReference type="EMBL" id="SUQ26220.1"/>
    </source>
</evidence>
<name>A0AAX2LUX3_VIBFL</name>
<reference evidence="3 5" key="3">
    <citation type="submission" date="2018-06" db="EMBL/GenBank/DDBJ databases">
        <authorList>
            <consortium name="Pathogen Informatics"/>
            <person name="Doyle S."/>
        </authorList>
    </citation>
    <scope>NUCLEOTIDE SEQUENCE [LARGE SCALE GENOMIC DNA]</scope>
    <source>
        <strain evidence="3 5">NCTC11327</strain>
    </source>
</reference>
<dbReference type="GO" id="GO:0016020">
    <property type="term" value="C:membrane"/>
    <property type="evidence" value="ECO:0007669"/>
    <property type="project" value="TreeGrafter"/>
</dbReference>
<organism evidence="3 5">
    <name type="scientific">Vibrio fluvialis</name>
    <dbReference type="NCBI Taxonomy" id="676"/>
    <lineage>
        <taxon>Bacteria</taxon>
        <taxon>Pseudomonadati</taxon>
        <taxon>Pseudomonadota</taxon>
        <taxon>Gammaproteobacteria</taxon>
        <taxon>Vibrionales</taxon>
        <taxon>Vibrionaceae</taxon>
        <taxon>Vibrio</taxon>
    </lineage>
</organism>
<evidence type="ECO:0000313" key="4">
    <source>
        <dbReference type="Proteomes" id="UP000057088"/>
    </source>
</evidence>
<dbReference type="PANTHER" id="PTHR43798:SF33">
    <property type="entry name" value="HYDROLASE, PUTATIVE (AFU_ORTHOLOGUE AFUA_2G14860)-RELATED"/>
    <property type="match status" value="1"/>
</dbReference>
<dbReference type="Gene3D" id="3.40.50.1820">
    <property type="entry name" value="alpha/beta hydrolase"/>
    <property type="match status" value="1"/>
</dbReference>
<dbReference type="EMBL" id="CP014034">
    <property type="protein sequence ID" value="AMF92881.1"/>
    <property type="molecule type" value="Genomic_DNA"/>
</dbReference>
<evidence type="ECO:0000313" key="5">
    <source>
        <dbReference type="Proteomes" id="UP000254626"/>
    </source>
</evidence>
<dbReference type="Proteomes" id="UP000057088">
    <property type="component" value="Chromosome 1"/>
</dbReference>
<dbReference type="Proteomes" id="UP000254626">
    <property type="component" value="Unassembled WGS sequence"/>
</dbReference>
<protein>
    <submittedName>
        <fullName evidence="2">Alpha/beta hydrolase</fullName>
    </submittedName>
    <submittedName>
        <fullName evidence="3">VALACYCLOVIR HYDROLASE</fullName>
        <ecNumber evidence="3">3.1.1.24</ecNumber>
    </submittedName>
</protein>
<dbReference type="Pfam" id="PF00561">
    <property type="entry name" value="Abhydrolase_1"/>
    <property type="match status" value="1"/>
</dbReference>
<reference evidence="4" key="1">
    <citation type="submission" date="2015-12" db="EMBL/GenBank/DDBJ databases">
        <title>FDA dAtabase for Regulatory Grade micrObial Sequences (FDA-ARGOS): Supporting development and validation of Infectious Disease Dx tests.</title>
        <authorList>
            <person name="Hoffmann M."/>
            <person name="Allard M."/>
            <person name="Evans P."/>
            <person name="Brown E."/>
            <person name="Tallon L.J."/>
            <person name="Sadzewicz L."/>
            <person name="Sengamalay N."/>
            <person name="Ott S."/>
            <person name="Godinez A."/>
            <person name="Nagaraj S."/>
            <person name="Vyas G."/>
            <person name="Aluvathingal J."/>
            <person name="Nadendla S."/>
            <person name="Geyer C."/>
            <person name="Sichtig H."/>
        </authorList>
    </citation>
    <scope>NUCLEOTIDE SEQUENCE [LARGE SCALE GENOMIC DNA]</scope>
    <source>
        <strain evidence="4">ATCC 33809</strain>
    </source>
</reference>
<dbReference type="InterPro" id="IPR050266">
    <property type="entry name" value="AB_hydrolase_sf"/>
</dbReference>
<dbReference type="RefSeq" id="WP_061055814.1">
    <property type="nucleotide sequence ID" value="NZ_CABLBX010000010.1"/>
</dbReference>
<dbReference type="PANTHER" id="PTHR43798">
    <property type="entry name" value="MONOACYLGLYCEROL LIPASE"/>
    <property type="match status" value="1"/>
</dbReference>
<keyword evidence="4" id="KW-1185">Reference proteome</keyword>
<sequence>MTNIEGTFDAEGAQLHYQIHRQPQRHTVLVMHGGLGSSHDLLTLYAAIPEDYQIVSVDFRGHGRSTLGHGSLSYARYQADIEALLDHLGIDEFSILGFSDGGIVGYRLAAAHPDRVKRLITLGSQWRLEAGDPSIEVLKGLTPEFWIARFQDDVARYEASNPQPDFAHLVEKVKALWLDTSESGYPNRQVLEILCPTLVIRGDNDFLFSLPEAVALVETLKDGHFMNVPFAAHGVHLESPHMVAMAVSHFLTCTLANAE</sequence>
<dbReference type="InterPro" id="IPR029058">
    <property type="entry name" value="AB_hydrolase_fold"/>
</dbReference>
<dbReference type="KEGG" id="vfl:AL536_05280"/>
<gene>
    <name evidence="3" type="primary">catD_3</name>
    <name evidence="2" type="ORF">AL536_05280</name>
    <name evidence="3" type="ORF">NCTC11327_03080</name>
</gene>
<dbReference type="AlphaFoldDB" id="A0AAX2LUX3"/>
<dbReference type="SUPFAM" id="SSF53474">
    <property type="entry name" value="alpha/beta-Hydrolases"/>
    <property type="match status" value="1"/>
</dbReference>
<evidence type="ECO:0000313" key="2">
    <source>
        <dbReference type="EMBL" id="AMF92881.1"/>
    </source>
</evidence>
<keyword evidence="3" id="KW-0378">Hydrolase</keyword>
<dbReference type="GeneID" id="29383099"/>
<dbReference type="InterPro" id="IPR000073">
    <property type="entry name" value="AB_hydrolase_1"/>
</dbReference>
<proteinExistence type="predicted"/>
<accession>A0AAX2LUX3</accession>